<sequence>MAQAFHHPAVIIAIGHQLRVFTAMASPWECVCEFIRSQSANLQNVLDSLSNQHTISDLDTSDTLTLSGGISPLHLFMFLMLAVWGFLYVNGRQRQDAGKPAQGPPSSSPGGGSSGSGGSSSGSGASSSNAAPSSSELF</sequence>
<keyword evidence="2" id="KW-0472">Membrane</keyword>
<feature type="transmembrane region" description="Helical" evidence="2">
    <location>
        <begin position="70"/>
        <end position="89"/>
    </location>
</feature>
<evidence type="ECO:0000256" key="2">
    <source>
        <dbReference type="SAM" id="Phobius"/>
    </source>
</evidence>
<gene>
    <name evidence="3" type="ORF">PBAH0796_LOCUS20273</name>
</gene>
<feature type="compositionally biased region" description="Gly residues" evidence="1">
    <location>
        <begin position="109"/>
        <end position="121"/>
    </location>
</feature>
<dbReference type="AlphaFoldDB" id="A0A7S0ASR8"/>
<feature type="region of interest" description="Disordered" evidence="1">
    <location>
        <begin position="95"/>
        <end position="138"/>
    </location>
</feature>
<dbReference type="EMBL" id="HBEG01033197">
    <property type="protein sequence ID" value="CAD8371257.1"/>
    <property type="molecule type" value="Transcribed_RNA"/>
</dbReference>
<proteinExistence type="predicted"/>
<keyword evidence="2" id="KW-1133">Transmembrane helix</keyword>
<reference evidence="3" key="1">
    <citation type="submission" date="2021-01" db="EMBL/GenBank/DDBJ databases">
        <authorList>
            <person name="Corre E."/>
            <person name="Pelletier E."/>
            <person name="Niang G."/>
            <person name="Scheremetjew M."/>
            <person name="Finn R."/>
            <person name="Kale V."/>
            <person name="Holt S."/>
            <person name="Cochrane G."/>
            <person name="Meng A."/>
            <person name="Brown T."/>
            <person name="Cohen L."/>
        </authorList>
    </citation>
    <scope>NUCLEOTIDE SEQUENCE</scope>
    <source>
        <strain evidence="3">Pbaha01</strain>
    </source>
</reference>
<organism evidence="3">
    <name type="scientific">Pyrodinium bahamense</name>
    <dbReference type="NCBI Taxonomy" id="73915"/>
    <lineage>
        <taxon>Eukaryota</taxon>
        <taxon>Sar</taxon>
        <taxon>Alveolata</taxon>
        <taxon>Dinophyceae</taxon>
        <taxon>Gonyaulacales</taxon>
        <taxon>Pyrocystaceae</taxon>
        <taxon>Pyrodinium</taxon>
    </lineage>
</organism>
<accession>A0A7S0ASR8</accession>
<name>A0A7S0ASR8_9DINO</name>
<protein>
    <submittedName>
        <fullName evidence="3">Uncharacterized protein</fullName>
    </submittedName>
</protein>
<keyword evidence="2" id="KW-0812">Transmembrane</keyword>
<feature type="compositionally biased region" description="Low complexity" evidence="1">
    <location>
        <begin position="122"/>
        <end position="138"/>
    </location>
</feature>
<evidence type="ECO:0000313" key="3">
    <source>
        <dbReference type="EMBL" id="CAD8371257.1"/>
    </source>
</evidence>
<evidence type="ECO:0000256" key="1">
    <source>
        <dbReference type="SAM" id="MobiDB-lite"/>
    </source>
</evidence>